<dbReference type="GO" id="GO:0030527">
    <property type="term" value="F:structural constituent of chromatin"/>
    <property type="evidence" value="ECO:0007669"/>
    <property type="project" value="InterPro"/>
</dbReference>
<dbReference type="GO" id="GO:1990103">
    <property type="term" value="C:DnaA-HU complex"/>
    <property type="evidence" value="ECO:0007669"/>
    <property type="project" value="UniProtKB-ARBA"/>
</dbReference>
<dbReference type="FunFam" id="4.10.520.10:FF:000001">
    <property type="entry name" value="DNA-binding protein HU"/>
    <property type="match status" value="1"/>
</dbReference>
<dbReference type="SUPFAM" id="SSF47729">
    <property type="entry name" value="IHF-like DNA-binding proteins"/>
    <property type="match status" value="1"/>
</dbReference>
<keyword evidence="3" id="KW-0226">DNA condensation</keyword>
<dbReference type="Gene3D" id="4.10.520.10">
    <property type="entry name" value="IHF-like DNA-binding proteins"/>
    <property type="match status" value="1"/>
</dbReference>
<dbReference type="CDD" id="cd13831">
    <property type="entry name" value="HU"/>
    <property type="match status" value="1"/>
</dbReference>
<dbReference type="GO" id="GO:0006270">
    <property type="term" value="P:DNA replication initiation"/>
    <property type="evidence" value="ECO:0007669"/>
    <property type="project" value="UniProtKB-ARBA"/>
</dbReference>
<evidence type="ECO:0000256" key="1">
    <source>
        <dbReference type="ARBA" id="ARBA00003819"/>
    </source>
</evidence>
<dbReference type="PRINTS" id="PR01727">
    <property type="entry name" value="DNABINDINGHU"/>
</dbReference>
<proteinExistence type="inferred from homology"/>
<dbReference type="PANTHER" id="PTHR33175:SF12">
    <property type="entry name" value="DNA-BINDING PROTEIN HU-ALPHA"/>
    <property type="match status" value="1"/>
</dbReference>
<dbReference type="PANTHER" id="PTHR33175">
    <property type="entry name" value="DNA-BINDING PROTEIN HU"/>
    <property type="match status" value="1"/>
</dbReference>
<evidence type="ECO:0000313" key="6">
    <source>
        <dbReference type="EMBL" id="VFP84130.1"/>
    </source>
</evidence>
<dbReference type="GO" id="GO:0042802">
    <property type="term" value="F:identical protein binding"/>
    <property type="evidence" value="ECO:0007669"/>
    <property type="project" value="UniProtKB-ARBA"/>
</dbReference>
<dbReference type="GO" id="GO:0006351">
    <property type="term" value="P:DNA-templated transcription"/>
    <property type="evidence" value="ECO:0007669"/>
    <property type="project" value="UniProtKB-ARBA"/>
</dbReference>
<keyword evidence="4 6" id="KW-0238">DNA-binding</keyword>
<dbReference type="AlphaFoldDB" id="A0A451DCL8"/>
<evidence type="ECO:0000313" key="7">
    <source>
        <dbReference type="Proteomes" id="UP000294418"/>
    </source>
</evidence>
<gene>
    <name evidence="6" type="primary">hupA</name>
    <name evidence="6" type="ORF">ERCILAFE3058_226</name>
</gene>
<evidence type="ECO:0000256" key="5">
    <source>
        <dbReference type="RuleBase" id="RU003939"/>
    </source>
</evidence>
<dbReference type="RefSeq" id="WP_157989651.1">
    <property type="nucleotide sequence ID" value="NZ_LR217720.1"/>
</dbReference>
<dbReference type="GO" id="GO:0030261">
    <property type="term" value="P:chromosome condensation"/>
    <property type="evidence" value="ECO:0007669"/>
    <property type="project" value="UniProtKB-KW"/>
</dbReference>
<dbReference type="GO" id="GO:0005829">
    <property type="term" value="C:cytosol"/>
    <property type="evidence" value="ECO:0007669"/>
    <property type="project" value="TreeGrafter"/>
</dbReference>
<dbReference type="PROSITE" id="PS00045">
    <property type="entry name" value="HISTONE_LIKE"/>
    <property type="match status" value="1"/>
</dbReference>
<dbReference type="InterPro" id="IPR000119">
    <property type="entry name" value="Hist_DNA-bd"/>
</dbReference>
<evidence type="ECO:0000256" key="2">
    <source>
        <dbReference type="ARBA" id="ARBA00010529"/>
    </source>
</evidence>
<protein>
    <submittedName>
        <fullName evidence="6">DNA-binding protein HU-alpha</fullName>
    </submittedName>
</protein>
<reference evidence="6 7" key="1">
    <citation type="submission" date="2019-02" db="EMBL/GenBank/DDBJ databases">
        <authorList>
            <person name="Manzano-Marin A."/>
            <person name="Manzano-Marin A."/>
        </authorList>
    </citation>
    <scope>NUCLEOTIDE SEQUENCE [LARGE SCALE GENOMIC DNA]</scope>
    <source>
        <strain evidence="6 7">ErCilaricifoliae</strain>
    </source>
</reference>
<dbReference type="InterPro" id="IPR010992">
    <property type="entry name" value="IHF-like_DNA-bd_dom_sf"/>
</dbReference>
<comment type="function">
    <text evidence="1">Histone-like DNA-binding protein which is capable of wrapping DNA to stabilize it, and thus to prevent its denaturation under extreme environmental conditions.</text>
</comment>
<accession>A0A451DCL8</accession>
<dbReference type="OrthoDB" id="9799835at2"/>
<evidence type="ECO:0000256" key="4">
    <source>
        <dbReference type="ARBA" id="ARBA00023125"/>
    </source>
</evidence>
<dbReference type="Proteomes" id="UP000294418">
    <property type="component" value="Chromosome"/>
</dbReference>
<dbReference type="GO" id="GO:1990178">
    <property type="term" value="C:HU-DNA complex"/>
    <property type="evidence" value="ECO:0007669"/>
    <property type="project" value="UniProtKB-ARBA"/>
</dbReference>
<name>A0A451DCL8_9GAMM</name>
<sequence>MNKAQLLEIIAEKAGLSQRQAKVALETILTEITQSLKNGNNVQLVGFGTFKIHQRAERMGRNPKTGKEIYISSVKVPVFVSGKSLKEAVK</sequence>
<dbReference type="GO" id="GO:0003677">
    <property type="term" value="F:DNA binding"/>
    <property type="evidence" value="ECO:0007669"/>
    <property type="project" value="UniProtKB-KW"/>
</dbReference>
<evidence type="ECO:0000256" key="3">
    <source>
        <dbReference type="ARBA" id="ARBA00023067"/>
    </source>
</evidence>
<dbReference type="EMBL" id="LR217720">
    <property type="protein sequence ID" value="VFP84130.1"/>
    <property type="molecule type" value="Genomic_DNA"/>
</dbReference>
<dbReference type="SMART" id="SM00411">
    <property type="entry name" value="BHL"/>
    <property type="match status" value="1"/>
</dbReference>
<comment type="similarity">
    <text evidence="2 5">Belongs to the bacterial histone-like protein family.</text>
</comment>
<dbReference type="Pfam" id="PF00216">
    <property type="entry name" value="Bac_DNA_binding"/>
    <property type="match status" value="1"/>
</dbReference>
<dbReference type="InterPro" id="IPR020816">
    <property type="entry name" value="Histone-like_DNA-bd_CS"/>
</dbReference>
<organism evidence="6 7">
    <name type="scientific">Candidatus Erwinia haradaeae</name>
    <dbReference type="NCBI Taxonomy" id="1922217"/>
    <lineage>
        <taxon>Bacteria</taxon>
        <taxon>Pseudomonadati</taxon>
        <taxon>Pseudomonadota</taxon>
        <taxon>Gammaproteobacteria</taxon>
        <taxon>Enterobacterales</taxon>
        <taxon>Erwiniaceae</taxon>
        <taxon>Erwinia</taxon>
    </lineage>
</organism>